<proteinExistence type="predicted"/>
<dbReference type="GO" id="GO:0015074">
    <property type="term" value="P:DNA integration"/>
    <property type="evidence" value="ECO:0007669"/>
    <property type="project" value="InterPro"/>
</dbReference>
<dbReference type="PROSITE" id="PS50994">
    <property type="entry name" value="INTEGRASE"/>
    <property type="match status" value="1"/>
</dbReference>
<evidence type="ECO:0000256" key="1">
    <source>
        <dbReference type="SAM" id="MobiDB-lite"/>
    </source>
</evidence>
<dbReference type="GO" id="GO:0008270">
    <property type="term" value="F:zinc ion binding"/>
    <property type="evidence" value="ECO:0007669"/>
    <property type="project" value="InterPro"/>
</dbReference>
<feature type="compositionally biased region" description="Low complexity" evidence="1">
    <location>
        <begin position="203"/>
        <end position="213"/>
    </location>
</feature>
<sequence>MLYGLTPTALTAESSTEQKAAYEKWERSNRISLMIMKGSITTAIRRAIPDSDNAKLYLAHIEEQFQGSSKAHATTLITKMVMLKYSGSNGVREHILRMNDMASQLKGLDMEISEGFLVHFIMTSLPAQFGPFKIKYNTQKEKWKMSELIFMCVQEEERLKSEQPDSAHVAITGLSKGKGKGKKFGKGNVQGNKSVSVTKTDKASSSGTKGSSGPRCHFCKDKGHMRKECHKFREWLEKKGNLSICVCYESYTIDAPLNTWWVDTGATVHITNSLQGFLSVKKLNKGDRNVLVENGEKAQVEAVGTLRLVLESGFNLDLVDTVYVPSMTRNLISVSRLDAYGYSFKFENKGFSLFLYSRVIGSDLLEGNLYKLLLNASFTESLKTMNVSDVVAKTCGTPQQNGVAERRNRTLVDMVRSMICQSTLPEFLWVEALKTAVHILNRVPNAEYSGSCTPRIINLEEIQDHVSIPVIQKVGVPLPHRENNDTPEVVPNDVPPIMDPAPIPANEHPLRRSGRERWTAISDDYIVYLHEADYNLGI</sequence>
<protein>
    <recommendedName>
        <fullName evidence="2">Integrase catalytic domain-containing protein</fullName>
    </recommendedName>
</protein>
<feature type="region of interest" description="Disordered" evidence="1">
    <location>
        <begin position="176"/>
        <end position="214"/>
    </location>
</feature>
<dbReference type="EMBL" id="JAVXUP010002695">
    <property type="protein sequence ID" value="KAK3001895.1"/>
    <property type="molecule type" value="Genomic_DNA"/>
</dbReference>
<evidence type="ECO:0000313" key="3">
    <source>
        <dbReference type="EMBL" id="KAK3001895.1"/>
    </source>
</evidence>
<dbReference type="InterPro" id="IPR036397">
    <property type="entry name" value="RNaseH_sf"/>
</dbReference>
<dbReference type="Pfam" id="PF14223">
    <property type="entry name" value="Retrotran_gag_2"/>
    <property type="match status" value="1"/>
</dbReference>
<dbReference type="Proteomes" id="UP001188597">
    <property type="component" value="Unassembled WGS sequence"/>
</dbReference>
<dbReference type="SUPFAM" id="SSF57756">
    <property type="entry name" value="Retrovirus zinc finger-like domains"/>
    <property type="match status" value="1"/>
</dbReference>
<dbReference type="InterPro" id="IPR012337">
    <property type="entry name" value="RNaseH-like_sf"/>
</dbReference>
<comment type="caution">
    <text evidence="3">The sequence shown here is derived from an EMBL/GenBank/DDBJ whole genome shotgun (WGS) entry which is preliminary data.</text>
</comment>
<dbReference type="Pfam" id="PF22936">
    <property type="entry name" value="Pol_BBD"/>
    <property type="match status" value="1"/>
</dbReference>
<dbReference type="Gene3D" id="3.30.420.10">
    <property type="entry name" value="Ribonuclease H-like superfamily/Ribonuclease H"/>
    <property type="match status" value="1"/>
</dbReference>
<dbReference type="SUPFAM" id="SSF53098">
    <property type="entry name" value="Ribonuclease H-like"/>
    <property type="match status" value="1"/>
</dbReference>
<feature type="domain" description="Integrase catalytic" evidence="2">
    <location>
        <begin position="252"/>
        <end position="462"/>
    </location>
</feature>
<organism evidence="3 4">
    <name type="scientific">Escallonia herrerae</name>
    <dbReference type="NCBI Taxonomy" id="1293975"/>
    <lineage>
        <taxon>Eukaryota</taxon>
        <taxon>Viridiplantae</taxon>
        <taxon>Streptophyta</taxon>
        <taxon>Embryophyta</taxon>
        <taxon>Tracheophyta</taxon>
        <taxon>Spermatophyta</taxon>
        <taxon>Magnoliopsida</taxon>
        <taxon>eudicotyledons</taxon>
        <taxon>Gunneridae</taxon>
        <taxon>Pentapetalae</taxon>
        <taxon>asterids</taxon>
        <taxon>campanulids</taxon>
        <taxon>Escalloniales</taxon>
        <taxon>Escalloniaceae</taxon>
        <taxon>Escallonia</taxon>
    </lineage>
</organism>
<dbReference type="InterPro" id="IPR036875">
    <property type="entry name" value="Znf_CCHC_sf"/>
</dbReference>
<dbReference type="InterPro" id="IPR001584">
    <property type="entry name" value="Integrase_cat-core"/>
</dbReference>
<dbReference type="PANTHER" id="PTHR47592">
    <property type="entry name" value="PBF68 PROTEIN"/>
    <property type="match status" value="1"/>
</dbReference>
<accession>A0AA88V7D0</accession>
<name>A0AA88V7D0_9ASTE</name>
<reference evidence="3" key="1">
    <citation type="submission" date="2022-12" db="EMBL/GenBank/DDBJ databases">
        <title>Draft genome assemblies for two species of Escallonia (Escalloniales).</title>
        <authorList>
            <person name="Chanderbali A."/>
            <person name="Dervinis C."/>
            <person name="Anghel I."/>
            <person name="Soltis D."/>
            <person name="Soltis P."/>
            <person name="Zapata F."/>
        </authorList>
    </citation>
    <scope>NUCLEOTIDE SEQUENCE</scope>
    <source>
        <strain evidence="3">UCBG64.0493</strain>
        <tissue evidence="3">Leaf</tissue>
    </source>
</reference>
<evidence type="ECO:0000313" key="4">
    <source>
        <dbReference type="Proteomes" id="UP001188597"/>
    </source>
</evidence>
<keyword evidence="4" id="KW-1185">Reference proteome</keyword>
<evidence type="ECO:0000259" key="2">
    <source>
        <dbReference type="PROSITE" id="PS50994"/>
    </source>
</evidence>
<gene>
    <name evidence="3" type="ORF">RJ639_020304</name>
</gene>
<dbReference type="GO" id="GO:0003676">
    <property type="term" value="F:nucleic acid binding"/>
    <property type="evidence" value="ECO:0007669"/>
    <property type="project" value="InterPro"/>
</dbReference>
<dbReference type="InterPro" id="IPR054722">
    <property type="entry name" value="PolX-like_BBD"/>
</dbReference>
<dbReference type="AlphaFoldDB" id="A0AA88V7D0"/>